<keyword evidence="4" id="KW-1185">Reference proteome</keyword>
<reference evidence="3 4" key="1">
    <citation type="journal article" date="2023" name="Sci. Data">
        <title>Genome assembly of the Korean intertidal mud-creeper Batillaria attramentaria.</title>
        <authorList>
            <person name="Patra A.K."/>
            <person name="Ho P.T."/>
            <person name="Jun S."/>
            <person name="Lee S.J."/>
            <person name="Kim Y."/>
            <person name="Won Y.J."/>
        </authorList>
    </citation>
    <scope>NUCLEOTIDE SEQUENCE [LARGE SCALE GENOMIC DNA]</scope>
    <source>
        <strain evidence="3">Wonlab-2016</strain>
    </source>
</reference>
<feature type="domain" description="MD-2-related lipid-recognition" evidence="2">
    <location>
        <begin position="73"/>
        <end position="227"/>
    </location>
</feature>
<evidence type="ECO:0000259" key="2">
    <source>
        <dbReference type="SMART" id="SM00737"/>
    </source>
</evidence>
<gene>
    <name evidence="3" type="ORF">BaRGS_00013514</name>
</gene>
<keyword evidence="1" id="KW-0732">Signal</keyword>
<dbReference type="InterPro" id="IPR036846">
    <property type="entry name" value="GM2-AP_sf"/>
</dbReference>
<evidence type="ECO:0000256" key="1">
    <source>
        <dbReference type="ARBA" id="ARBA00022729"/>
    </source>
</evidence>
<dbReference type="Pfam" id="PF02221">
    <property type="entry name" value="E1_DerP2_DerF2"/>
    <property type="match status" value="1"/>
</dbReference>
<dbReference type="EMBL" id="JACVVK020000076">
    <property type="protein sequence ID" value="KAK7495332.1"/>
    <property type="molecule type" value="Genomic_DNA"/>
</dbReference>
<evidence type="ECO:0000313" key="3">
    <source>
        <dbReference type="EMBL" id="KAK7495332.1"/>
    </source>
</evidence>
<dbReference type="InterPro" id="IPR003172">
    <property type="entry name" value="ML_dom"/>
</dbReference>
<dbReference type="PANTHER" id="PTHR17357:SF0">
    <property type="entry name" value="GANGLIOSIDE GM2 ACTIVATOR"/>
    <property type="match status" value="1"/>
</dbReference>
<accession>A0ABD0L782</accession>
<dbReference type="SUPFAM" id="SSF63707">
    <property type="entry name" value="Ganglioside M2 (gm2) activator"/>
    <property type="match status" value="1"/>
</dbReference>
<dbReference type="Gene3D" id="2.70.220.10">
    <property type="entry name" value="Ganglioside GM2 activator"/>
    <property type="match status" value="1"/>
</dbReference>
<dbReference type="PANTHER" id="PTHR17357">
    <property type="entry name" value="GM2 GANGLIOSIDE ACTIVATOR PROTEIN"/>
    <property type="match status" value="1"/>
</dbReference>
<dbReference type="Proteomes" id="UP001519460">
    <property type="component" value="Unassembled WGS sequence"/>
</dbReference>
<comment type="caution">
    <text evidence="3">The sequence shown here is derived from an EMBL/GenBank/DDBJ whole genome shotgun (WGS) entry which is preliminary data.</text>
</comment>
<name>A0ABD0L782_9CAEN</name>
<dbReference type="SMART" id="SM00737">
    <property type="entry name" value="ML"/>
    <property type="match status" value="1"/>
</dbReference>
<evidence type="ECO:0000313" key="4">
    <source>
        <dbReference type="Proteomes" id="UP001519460"/>
    </source>
</evidence>
<dbReference type="InterPro" id="IPR028996">
    <property type="entry name" value="GM2-AP"/>
</dbReference>
<organism evidence="3 4">
    <name type="scientific">Batillaria attramentaria</name>
    <dbReference type="NCBI Taxonomy" id="370345"/>
    <lineage>
        <taxon>Eukaryota</taxon>
        <taxon>Metazoa</taxon>
        <taxon>Spiralia</taxon>
        <taxon>Lophotrochozoa</taxon>
        <taxon>Mollusca</taxon>
        <taxon>Gastropoda</taxon>
        <taxon>Caenogastropoda</taxon>
        <taxon>Sorbeoconcha</taxon>
        <taxon>Cerithioidea</taxon>
        <taxon>Batillariidae</taxon>
        <taxon>Batillaria</taxon>
    </lineage>
</organism>
<proteinExistence type="predicted"/>
<protein>
    <recommendedName>
        <fullName evidence="2">MD-2-related lipid-recognition domain-containing protein</fullName>
    </recommendedName>
</protein>
<sequence>MKHTHGEADRRYTWDKVSGLPVRGGEWSGRVGDVSVDMIMRTDSGHVILALLLCLLPVTSQARRKRDKATLRFSDCGSDPDRPIHFSTVRAHPIPVIVPGTLYVTLAGNLTSDLPRRLTVELSIMKYFFGFPFTVPCLKGKIGSCTYDNICSSLERFEGRRCPRSLRRHGVQCHCPFLAGPFSVHNLALNVPRVHGYAGSLLNGDYKLVLTILGEQRVQLGCLELKFSMKKRHRGWLFKI</sequence>
<dbReference type="AlphaFoldDB" id="A0ABD0L782"/>